<dbReference type="KEGG" id="ahal:FTX54_011495"/>
<proteinExistence type="predicted"/>
<keyword evidence="2" id="KW-1185">Reference proteome</keyword>
<dbReference type="InterPro" id="IPR026002">
    <property type="entry name" value="ATC_hydrolase-like"/>
</dbReference>
<dbReference type="OrthoDB" id="1858124at2"/>
<evidence type="ECO:0000313" key="2">
    <source>
        <dbReference type="Proteomes" id="UP000321816"/>
    </source>
</evidence>
<sequence length="234" mass="26479">MTEKQPLPPLSMYRITARLFTHVEKSVYNSFGEHGQALAEKGIERFGFDLAKNIAVRATEEGETHTLGSYIPEPVKNKKLDQSEAFVYGQMAKLFAQVAKAVVDEYGSQGEDAIREGVRTFGEARGKGIAERAAHLGQDNSIENYLSNYDMARSELFEMETNHYPEVIEQTFTRCPFGQQWADDGTGEYGILYCQMIDPSIAKGFNSDFEVDHDQYVLKEGVCDFKFKLQKKQE</sequence>
<dbReference type="RefSeq" id="WP_147805282.1">
    <property type="nucleotide sequence ID" value="NZ_CP144914.1"/>
</dbReference>
<accession>A0A5C7FDU2</accession>
<dbReference type="EMBL" id="CP144914">
    <property type="protein sequence ID" value="WWD79044.1"/>
    <property type="molecule type" value="Genomic_DNA"/>
</dbReference>
<dbReference type="GO" id="GO:0016787">
    <property type="term" value="F:hydrolase activity"/>
    <property type="evidence" value="ECO:0007669"/>
    <property type="project" value="UniProtKB-KW"/>
</dbReference>
<organism evidence="1 2">
    <name type="scientific">Alkalicoccus halolimnae</name>
    <dbReference type="NCBI Taxonomy" id="1667239"/>
    <lineage>
        <taxon>Bacteria</taxon>
        <taxon>Bacillati</taxon>
        <taxon>Bacillota</taxon>
        <taxon>Bacilli</taxon>
        <taxon>Bacillales</taxon>
        <taxon>Bacillaceae</taxon>
        <taxon>Alkalicoccus</taxon>
    </lineage>
</organism>
<dbReference type="Proteomes" id="UP000321816">
    <property type="component" value="Chromosome"/>
</dbReference>
<dbReference type="AlphaFoldDB" id="A0A5C7FDU2"/>
<evidence type="ECO:0000313" key="1">
    <source>
        <dbReference type="EMBL" id="WWD79044.1"/>
    </source>
</evidence>
<dbReference type="Pfam" id="PF14196">
    <property type="entry name" value="ATC_hydrolase"/>
    <property type="match status" value="1"/>
</dbReference>
<reference evidence="1 2" key="1">
    <citation type="submission" date="2024-01" db="EMBL/GenBank/DDBJ databases">
        <title>Complete Genome Sequence of Alkalicoccus halolimnae BZ-SZ-XJ29T, a Moderately Halophilic Bacterium Isolated from a Salt Lake.</title>
        <authorList>
            <person name="Zhao B."/>
        </authorList>
    </citation>
    <scope>NUCLEOTIDE SEQUENCE [LARGE SCALE GENOMIC DNA]</scope>
    <source>
        <strain evidence="1 2">BZ-SZ-XJ29</strain>
    </source>
</reference>
<protein>
    <submittedName>
        <fullName evidence="1">L-2-amino-thiazoline-4-carboxylic acid hydrolase</fullName>
    </submittedName>
</protein>
<name>A0A5C7FDU2_9BACI</name>
<gene>
    <name evidence="1" type="ORF">FTX54_011495</name>
</gene>
<keyword evidence="1" id="KW-0378">Hydrolase</keyword>